<evidence type="ECO:0000313" key="8">
    <source>
        <dbReference type="EMBL" id="SUZ79523.1"/>
    </source>
</evidence>
<feature type="transmembrane region" description="Helical" evidence="7">
    <location>
        <begin position="98"/>
        <end position="116"/>
    </location>
</feature>
<feature type="transmembrane region" description="Helical" evidence="7">
    <location>
        <begin position="7"/>
        <end position="39"/>
    </location>
</feature>
<evidence type="ECO:0008006" key="9">
    <source>
        <dbReference type="Google" id="ProtNLM"/>
    </source>
</evidence>
<evidence type="ECO:0000256" key="2">
    <source>
        <dbReference type="ARBA" id="ARBA00022448"/>
    </source>
</evidence>
<evidence type="ECO:0000256" key="7">
    <source>
        <dbReference type="SAM" id="Phobius"/>
    </source>
</evidence>
<evidence type="ECO:0000256" key="1">
    <source>
        <dbReference type="ARBA" id="ARBA00004651"/>
    </source>
</evidence>
<dbReference type="GO" id="GO:0005886">
    <property type="term" value="C:plasma membrane"/>
    <property type="evidence" value="ECO:0007669"/>
    <property type="project" value="UniProtKB-SubCell"/>
</dbReference>
<feature type="transmembrane region" description="Helical" evidence="7">
    <location>
        <begin position="187"/>
        <end position="210"/>
    </location>
</feature>
<dbReference type="InterPro" id="IPR002781">
    <property type="entry name" value="TM_pro_TauE-like"/>
</dbReference>
<evidence type="ECO:0000256" key="4">
    <source>
        <dbReference type="ARBA" id="ARBA00022692"/>
    </source>
</evidence>
<keyword evidence="4 7" id="KW-0812">Transmembrane</keyword>
<dbReference type="EMBL" id="UINC01001390">
    <property type="protein sequence ID" value="SUZ79523.1"/>
    <property type="molecule type" value="Genomic_DNA"/>
</dbReference>
<evidence type="ECO:0000256" key="6">
    <source>
        <dbReference type="ARBA" id="ARBA00023136"/>
    </source>
</evidence>
<dbReference type="PANTHER" id="PTHR30269:SF37">
    <property type="entry name" value="MEMBRANE TRANSPORTER PROTEIN"/>
    <property type="match status" value="1"/>
</dbReference>
<proteinExistence type="predicted"/>
<reference evidence="8" key="1">
    <citation type="submission" date="2018-05" db="EMBL/GenBank/DDBJ databases">
        <authorList>
            <person name="Lanie J.A."/>
            <person name="Ng W.-L."/>
            <person name="Kazmierczak K.M."/>
            <person name="Andrzejewski T.M."/>
            <person name="Davidsen T.M."/>
            <person name="Wayne K.J."/>
            <person name="Tettelin H."/>
            <person name="Glass J.I."/>
            <person name="Rusch D."/>
            <person name="Podicherti R."/>
            <person name="Tsui H.-C.T."/>
            <person name="Winkler M.E."/>
        </authorList>
    </citation>
    <scope>NUCLEOTIDE SEQUENCE</scope>
</reference>
<name>A0A381QPS0_9ZZZZ</name>
<keyword evidence="3" id="KW-1003">Cell membrane</keyword>
<comment type="subcellular location">
    <subcellularLocation>
        <location evidence="1">Cell membrane</location>
        <topology evidence="1">Multi-pass membrane protein</topology>
    </subcellularLocation>
</comment>
<dbReference type="PANTHER" id="PTHR30269">
    <property type="entry name" value="TRANSMEMBRANE PROTEIN YFCA"/>
    <property type="match status" value="1"/>
</dbReference>
<feature type="transmembrane region" description="Helical" evidence="7">
    <location>
        <begin position="222"/>
        <end position="241"/>
    </location>
</feature>
<accession>A0A381QPS0</accession>
<feature type="transmembrane region" description="Helical" evidence="7">
    <location>
        <begin position="152"/>
        <end position="175"/>
    </location>
</feature>
<dbReference type="InterPro" id="IPR052017">
    <property type="entry name" value="TSUP"/>
</dbReference>
<protein>
    <recommendedName>
        <fullName evidence="9">Membrane transporter protein</fullName>
    </recommendedName>
</protein>
<feature type="transmembrane region" description="Helical" evidence="7">
    <location>
        <begin position="72"/>
        <end position="92"/>
    </location>
</feature>
<keyword evidence="5 7" id="KW-1133">Transmembrane helix</keyword>
<evidence type="ECO:0000256" key="3">
    <source>
        <dbReference type="ARBA" id="ARBA00022475"/>
    </source>
</evidence>
<keyword evidence="6 7" id="KW-0472">Membrane</keyword>
<sequence length="242" mass="25322">MEEILKIAAVILASFVGFTVSGVVGMGGGLVALPVLIWVLGVKEAIPLLSIAQFIGSVSRAYAHRDTIDWKVVAYFAVGSVPIALIASFIFVSINSTVIVRILGGLLILMVIYSRLPIWRSFHMPLGGFVPVGSATGFISGLFGLPGPFATVFYLSYGLGASAYVGTSSIGYGLIQLPKLLVFGVDGLFTIQSASIGLGLGIISVLGAYLGRMILGRIPERIFTALITIILMASGLSLIIGL</sequence>
<gene>
    <name evidence="8" type="ORF">METZ01_LOCUS32377</name>
</gene>
<organism evidence="8">
    <name type="scientific">marine metagenome</name>
    <dbReference type="NCBI Taxonomy" id="408172"/>
    <lineage>
        <taxon>unclassified sequences</taxon>
        <taxon>metagenomes</taxon>
        <taxon>ecological metagenomes</taxon>
    </lineage>
</organism>
<dbReference type="AlphaFoldDB" id="A0A381QPS0"/>
<keyword evidence="2" id="KW-0813">Transport</keyword>
<dbReference type="Pfam" id="PF01925">
    <property type="entry name" value="TauE"/>
    <property type="match status" value="1"/>
</dbReference>
<evidence type="ECO:0000256" key="5">
    <source>
        <dbReference type="ARBA" id="ARBA00022989"/>
    </source>
</evidence>
<feature type="transmembrane region" description="Helical" evidence="7">
    <location>
        <begin position="128"/>
        <end position="146"/>
    </location>
</feature>